<proteinExistence type="predicted"/>
<organism evidence="2 3">
    <name type="scientific">Ideonella paludis</name>
    <dbReference type="NCBI Taxonomy" id="1233411"/>
    <lineage>
        <taxon>Bacteria</taxon>
        <taxon>Pseudomonadati</taxon>
        <taxon>Pseudomonadota</taxon>
        <taxon>Betaproteobacteria</taxon>
        <taxon>Burkholderiales</taxon>
        <taxon>Sphaerotilaceae</taxon>
        <taxon>Ideonella</taxon>
    </lineage>
</organism>
<dbReference type="Gene3D" id="1.10.3210.10">
    <property type="entry name" value="Hypothetical protein af1432"/>
    <property type="match status" value="1"/>
</dbReference>
<dbReference type="EMBL" id="JAGQDG010000003">
    <property type="protein sequence ID" value="MBQ0935714.1"/>
    <property type="molecule type" value="Genomic_DNA"/>
</dbReference>
<dbReference type="PANTHER" id="PTHR33525">
    <property type="match status" value="1"/>
</dbReference>
<dbReference type="PANTHER" id="PTHR33525:SF3">
    <property type="entry name" value="RIBONUCLEASE Y"/>
    <property type="match status" value="1"/>
</dbReference>
<name>A0ABS5DXB6_9BURK</name>
<evidence type="ECO:0000259" key="1">
    <source>
        <dbReference type="PROSITE" id="PS51833"/>
    </source>
</evidence>
<dbReference type="SUPFAM" id="SSF109604">
    <property type="entry name" value="HD-domain/PDEase-like"/>
    <property type="match status" value="1"/>
</dbReference>
<dbReference type="Pfam" id="PF08668">
    <property type="entry name" value="HDOD"/>
    <property type="match status" value="1"/>
</dbReference>
<evidence type="ECO:0000313" key="3">
    <source>
        <dbReference type="Proteomes" id="UP000672097"/>
    </source>
</evidence>
<dbReference type="RefSeq" id="WP_210808888.1">
    <property type="nucleotide sequence ID" value="NZ_JAGQDG010000003.1"/>
</dbReference>
<dbReference type="PROSITE" id="PS51833">
    <property type="entry name" value="HDOD"/>
    <property type="match status" value="1"/>
</dbReference>
<accession>A0ABS5DXB6</accession>
<comment type="caution">
    <text evidence="2">The sequence shown here is derived from an EMBL/GenBank/DDBJ whole genome shotgun (WGS) entry which is preliminary data.</text>
</comment>
<dbReference type="InterPro" id="IPR052340">
    <property type="entry name" value="RNase_Y/CdgJ"/>
</dbReference>
<protein>
    <submittedName>
        <fullName evidence="2">HDOD domain-containing protein</fullName>
    </submittedName>
</protein>
<evidence type="ECO:0000313" key="2">
    <source>
        <dbReference type="EMBL" id="MBQ0935714.1"/>
    </source>
</evidence>
<reference evidence="2 3" key="1">
    <citation type="submission" date="2021-04" db="EMBL/GenBank/DDBJ databases">
        <title>The genome sequence of type strain Ideonella paludis KCTC 32238.</title>
        <authorList>
            <person name="Liu Y."/>
        </authorList>
    </citation>
    <scope>NUCLEOTIDE SEQUENCE [LARGE SCALE GENOMIC DNA]</scope>
    <source>
        <strain evidence="2 3">KCTC 32238</strain>
    </source>
</reference>
<keyword evidence="3" id="KW-1185">Reference proteome</keyword>
<feature type="domain" description="HDOD" evidence="1">
    <location>
        <begin position="15"/>
        <end position="212"/>
    </location>
</feature>
<dbReference type="Proteomes" id="UP000672097">
    <property type="component" value="Unassembled WGS sequence"/>
</dbReference>
<dbReference type="InterPro" id="IPR013976">
    <property type="entry name" value="HDOD"/>
</dbReference>
<sequence length="270" mass="28570">MTPFFAQLLSGEVQLPTVPRVIRELLQALRDDSASLADVAAQVALDPVLTSRVLQIANSAHYASDRPLSSVRDAVAVMGLRAVEGVLLLHGSVGAFQKTAHVDLPAFWRRAVVTGTCARQWARRWGAPEDQAQSAGLLQGMGHIILCHCLPDQAEQAFGAMPSQLALCSSHELAERELLAFGVAHPEVSAWWAAEIGLPDTAADAIEHSLQPPDANAPALTRALIAACVMNTQLEQGIPADQAMVAVEQAFAASASVLPDLSEDAAGRPQ</sequence>
<gene>
    <name evidence="2" type="ORF">KAK11_10265</name>
</gene>